<dbReference type="PANTHER" id="PTHR43081">
    <property type="entry name" value="ADENYLATE CYCLASE, TERMINAL-DIFFERENTIATION SPECIFIC-RELATED"/>
    <property type="match status" value="1"/>
</dbReference>
<dbReference type="InterPro" id="IPR007890">
    <property type="entry name" value="CHASE2"/>
</dbReference>
<dbReference type="Pfam" id="PF05226">
    <property type="entry name" value="CHASE2"/>
    <property type="match status" value="1"/>
</dbReference>
<dbReference type="GO" id="GO:0035556">
    <property type="term" value="P:intracellular signal transduction"/>
    <property type="evidence" value="ECO:0007669"/>
    <property type="project" value="InterPro"/>
</dbReference>
<feature type="domain" description="Guanylate cyclase" evidence="2">
    <location>
        <begin position="425"/>
        <end position="557"/>
    </location>
</feature>
<gene>
    <name evidence="3" type="ORF">HZF05_04065</name>
</gene>
<comment type="caution">
    <text evidence="3">The sequence shown here is derived from an EMBL/GenBank/DDBJ whole genome shotgun (WGS) entry which is preliminary data.</text>
</comment>
<keyword evidence="4" id="KW-1185">Reference proteome</keyword>
<dbReference type="Pfam" id="PF00211">
    <property type="entry name" value="Guanylate_cyc"/>
    <property type="match status" value="1"/>
</dbReference>
<dbReference type="InterPro" id="IPR001054">
    <property type="entry name" value="A/G_cyclase"/>
</dbReference>
<organism evidence="3 4">
    <name type="scientific">Sphingomonas chungangi</name>
    <dbReference type="NCBI Taxonomy" id="2683589"/>
    <lineage>
        <taxon>Bacteria</taxon>
        <taxon>Pseudomonadati</taxon>
        <taxon>Pseudomonadota</taxon>
        <taxon>Alphaproteobacteria</taxon>
        <taxon>Sphingomonadales</taxon>
        <taxon>Sphingomonadaceae</taxon>
        <taxon>Sphingomonas</taxon>
    </lineage>
</organism>
<accession>A0A838L195</accession>
<evidence type="ECO:0000259" key="2">
    <source>
        <dbReference type="PROSITE" id="PS50125"/>
    </source>
</evidence>
<evidence type="ECO:0000313" key="4">
    <source>
        <dbReference type="Proteomes" id="UP000570166"/>
    </source>
</evidence>
<protein>
    <submittedName>
        <fullName evidence="3">Adenylate/guanylate cyclase domain-containing protein</fullName>
    </submittedName>
</protein>
<dbReference type="Proteomes" id="UP000570166">
    <property type="component" value="Unassembled WGS sequence"/>
</dbReference>
<name>A0A838L195_9SPHN</name>
<dbReference type="CDD" id="cd07302">
    <property type="entry name" value="CHD"/>
    <property type="match status" value="1"/>
</dbReference>
<dbReference type="Gene3D" id="3.30.70.1230">
    <property type="entry name" value="Nucleotide cyclase"/>
    <property type="match status" value="1"/>
</dbReference>
<dbReference type="EMBL" id="JACEIB010000002">
    <property type="protein sequence ID" value="MBA2933263.1"/>
    <property type="molecule type" value="Genomic_DNA"/>
</dbReference>
<dbReference type="AlphaFoldDB" id="A0A838L195"/>
<feature type="transmembrane region" description="Helical" evidence="1">
    <location>
        <begin position="333"/>
        <end position="351"/>
    </location>
</feature>
<evidence type="ECO:0000313" key="3">
    <source>
        <dbReference type="EMBL" id="MBA2933263.1"/>
    </source>
</evidence>
<sequence length="664" mass="71420">MWADTVKAIGRIGWGRFAVTLALLVAAILIARLSWHVALSQQAERWMYDARAVITAPVAPQDPRLVQIVYDDDTLEHTGRRSPLDRGLLARALAHIDTMGARAIGIDMLIDEPQPEDAQLLAALKAMHTPTYLGFTTNAAVGDEMKGWQETFERRLFARLDGSNVHPASIKLEADPEDQFVRSWPKADPTLPPTLVSSLLGGAGTYADYYGSIAFHRPQGDDPLFTYIPIEFLDNAATTPFLAPQIAGRYVLIGGRISDIDQFDTPLTRLLGKRANDPDPRISGLDIHAMMLAQRLDGIRFTPLSPALLWALAFVVVLAGAALGSLDIGGWRIAALLGLSVLVIVLLPVGLQNWSFDTQGLPAFGWLVGWTLAYIAAASAARGVGSEQRRFAQGALGRYLPRDVAATILKNPDQLKLHGERTTIYALFSDMEGFTKLTHAIDPEQLSDLLNRYLDVLSNVVLAHGGTIDKFVGDAVVAFWGAPIARPDDGDRALAAAIAMAEAGEAFRTSAPAGLPPIGRTRVGLHRGEAVVGNFGGEGRIQYTALGDAMNAASRMEGANKTLGTRALVSAEAAAGMTEPRLRPMGRITVRGRSTPITVFEPATEAEYAQSDTLVDILARFDGADLTALDDLARYAATQPSDIALAKLLDRLRKIGPGGTYALD</sequence>
<dbReference type="InterPro" id="IPR029787">
    <property type="entry name" value="Nucleotide_cyclase"/>
</dbReference>
<dbReference type="GO" id="GO:0004016">
    <property type="term" value="F:adenylate cyclase activity"/>
    <property type="evidence" value="ECO:0007669"/>
    <property type="project" value="UniProtKB-ARBA"/>
</dbReference>
<dbReference type="RefSeq" id="WP_160366401.1">
    <property type="nucleotide sequence ID" value="NZ_JACEIB010000002.1"/>
</dbReference>
<feature type="transmembrane region" description="Helical" evidence="1">
    <location>
        <begin position="12"/>
        <end position="35"/>
    </location>
</feature>
<keyword evidence="1" id="KW-0472">Membrane</keyword>
<dbReference type="GO" id="GO:0009190">
    <property type="term" value="P:cyclic nucleotide biosynthetic process"/>
    <property type="evidence" value="ECO:0007669"/>
    <property type="project" value="InterPro"/>
</dbReference>
<dbReference type="PROSITE" id="PS50125">
    <property type="entry name" value="GUANYLATE_CYCLASE_2"/>
    <property type="match status" value="1"/>
</dbReference>
<proteinExistence type="predicted"/>
<feature type="transmembrane region" description="Helical" evidence="1">
    <location>
        <begin position="307"/>
        <end position="326"/>
    </location>
</feature>
<dbReference type="SMART" id="SM01080">
    <property type="entry name" value="CHASE2"/>
    <property type="match status" value="1"/>
</dbReference>
<dbReference type="PANTHER" id="PTHR43081:SF1">
    <property type="entry name" value="ADENYLATE CYCLASE, TERMINAL-DIFFERENTIATION SPECIFIC"/>
    <property type="match status" value="1"/>
</dbReference>
<keyword evidence="1" id="KW-0812">Transmembrane</keyword>
<keyword evidence="1" id="KW-1133">Transmembrane helix</keyword>
<reference evidence="3 4" key="1">
    <citation type="submission" date="2020-07" db="EMBL/GenBank/DDBJ databases">
        <authorList>
            <person name="Sun Q."/>
        </authorList>
    </citation>
    <scope>NUCLEOTIDE SEQUENCE [LARGE SCALE GENOMIC DNA]</scope>
    <source>
        <strain evidence="3 4">CGMCC 1.13654</strain>
    </source>
</reference>
<dbReference type="SUPFAM" id="SSF55073">
    <property type="entry name" value="Nucleotide cyclase"/>
    <property type="match status" value="1"/>
</dbReference>
<dbReference type="InterPro" id="IPR050697">
    <property type="entry name" value="Adenylyl/Guanylyl_Cyclase_3/4"/>
</dbReference>
<feature type="transmembrane region" description="Helical" evidence="1">
    <location>
        <begin position="363"/>
        <end position="381"/>
    </location>
</feature>
<dbReference type="SMART" id="SM00044">
    <property type="entry name" value="CYCc"/>
    <property type="match status" value="1"/>
</dbReference>
<evidence type="ECO:0000256" key="1">
    <source>
        <dbReference type="SAM" id="Phobius"/>
    </source>
</evidence>